<gene>
    <name evidence="1" type="ORF">PoB_002995700</name>
</gene>
<reference evidence="1 2" key="1">
    <citation type="journal article" date="2021" name="Elife">
        <title>Chloroplast acquisition without the gene transfer in kleptoplastic sea slugs, Plakobranchus ocellatus.</title>
        <authorList>
            <person name="Maeda T."/>
            <person name="Takahashi S."/>
            <person name="Yoshida T."/>
            <person name="Shimamura S."/>
            <person name="Takaki Y."/>
            <person name="Nagai Y."/>
            <person name="Toyoda A."/>
            <person name="Suzuki Y."/>
            <person name="Arimoto A."/>
            <person name="Ishii H."/>
            <person name="Satoh N."/>
            <person name="Nishiyama T."/>
            <person name="Hasebe M."/>
            <person name="Maruyama T."/>
            <person name="Minagawa J."/>
            <person name="Obokata J."/>
            <person name="Shigenobu S."/>
        </authorList>
    </citation>
    <scope>NUCLEOTIDE SEQUENCE [LARGE SCALE GENOMIC DNA]</scope>
</reference>
<accession>A0AAV4A919</accession>
<keyword evidence="2" id="KW-1185">Reference proteome</keyword>
<protein>
    <submittedName>
        <fullName evidence="1">Uncharacterized protein</fullName>
    </submittedName>
</protein>
<comment type="caution">
    <text evidence="1">The sequence shown here is derived from an EMBL/GenBank/DDBJ whole genome shotgun (WGS) entry which is preliminary data.</text>
</comment>
<organism evidence="1 2">
    <name type="scientific">Plakobranchus ocellatus</name>
    <dbReference type="NCBI Taxonomy" id="259542"/>
    <lineage>
        <taxon>Eukaryota</taxon>
        <taxon>Metazoa</taxon>
        <taxon>Spiralia</taxon>
        <taxon>Lophotrochozoa</taxon>
        <taxon>Mollusca</taxon>
        <taxon>Gastropoda</taxon>
        <taxon>Heterobranchia</taxon>
        <taxon>Euthyneura</taxon>
        <taxon>Panpulmonata</taxon>
        <taxon>Sacoglossa</taxon>
        <taxon>Placobranchoidea</taxon>
        <taxon>Plakobranchidae</taxon>
        <taxon>Plakobranchus</taxon>
    </lineage>
</organism>
<dbReference type="EMBL" id="BLXT01003725">
    <property type="protein sequence ID" value="GFO03452.1"/>
    <property type="molecule type" value="Genomic_DNA"/>
</dbReference>
<name>A0AAV4A919_9GAST</name>
<dbReference type="AlphaFoldDB" id="A0AAV4A919"/>
<proteinExistence type="predicted"/>
<evidence type="ECO:0000313" key="2">
    <source>
        <dbReference type="Proteomes" id="UP000735302"/>
    </source>
</evidence>
<sequence length="156" mass="17375">MIYQPVDLPVMSQDGPSEIINLTLGIEDPVMEDIQFLQEPSASPTGPISLNTSATNSVVELMDGSDISIEDFNRSRVQQEISSRNVGQKYPKSGSSEWKRIFVNRSNKTVLERAIRPKCTSNFCVKSALRHCSTFCKDERAAILPSFGRCHPGLRK</sequence>
<dbReference type="Proteomes" id="UP000735302">
    <property type="component" value="Unassembled WGS sequence"/>
</dbReference>
<evidence type="ECO:0000313" key="1">
    <source>
        <dbReference type="EMBL" id="GFO03452.1"/>
    </source>
</evidence>